<dbReference type="EMBL" id="NFZW01000004">
    <property type="protein sequence ID" value="RFA38295.1"/>
    <property type="molecule type" value="Genomic_DNA"/>
</dbReference>
<dbReference type="InterPro" id="IPR000563">
    <property type="entry name" value="Flag_FliH"/>
</dbReference>
<feature type="coiled-coil region" evidence="10">
    <location>
        <begin position="96"/>
        <end position="130"/>
    </location>
</feature>
<evidence type="ECO:0000256" key="5">
    <source>
        <dbReference type="ARBA" id="ARBA00022448"/>
    </source>
</evidence>
<keyword evidence="12" id="KW-0969">Cilium</keyword>
<reference evidence="13" key="1">
    <citation type="submission" date="2017-05" db="EMBL/GenBank/DDBJ databases">
        <authorList>
            <person name="Sharma S."/>
            <person name="Sidhu C."/>
            <person name="Pinnaka A.K."/>
        </authorList>
    </citation>
    <scope>NUCLEOTIDE SEQUENCE [LARGE SCALE GENOMIC DNA]</scope>
    <source>
        <strain evidence="13">AK93</strain>
    </source>
</reference>
<gene>
    <name evidence="12" type="primary">fliH</name>
    <name evidence="12" type="ORF">CAL65_05575</name>
</gene>
<proteinExistence type="inferred from homology"/>
<evidence type="ECO:0000256" key="7">
    <source>
        <dbReference type="ARBA" id="ARBA00022795"/>
    </source>
</evidence>
<evidence type="ECO:0000256" key="9">
    <source>
        <dbReference type="ARBA" id="ARBA00023225"/>
    </source>
</evidence>
<dbReference type="GO" id="GO:0015031">
    <property type="term" value="P:protein transport"/>
    <property type="evidence" value="ECO:0007669"/>
    <property type="project" value="UniProtKB-KW"/>
</dbReference>
<dbReference type="InterPro" id="IPR018035">
    <property type="entry name" value="Flagellar_FliH/T3SS_HrpE"/>
</dbReference>
<evidence type="ECO:0000259" key="11">
    <source>
        <dbReference type="Pfam" id="PF02108"/>
    </source>
</evidence>
<evidence type="ECO:0000256" key="10">
    <source>
        <dbReference type="SAM" id="Coils"/>
    </source>
</evidence>
<keyword evidence="9" id="KW-1006">Bacterial flagellum protein export</keyword>
<evidence type="ECO:0000256" key="6">
    <source>
        <dbReference type="ARBA" id="ARBA00022490"/>
    </source>
</evidence>
<dbReference type="OrthoDB" id="6397640at2"/>
<comment type="function">
    <text evidence="1">Needed for flagellar regrowth and assembly.</text>
</comment>
<comment type="similarity">
    <text evidence="3">Belongs to the FliH family.</text>
</comment>
<keyword evidence="8" id="KW-0653">Protein transport</keyword>
<feature type="domain" description="Flagellar assembly protein FliH/Type III secretion system HrpE" evidence="11">
    <location>
        <begin position="109"/>
        <end position="228"/>
    </location>
</feature>
<dbReference type="Proteomes" id="UP000256763">
    <property type="component" value="Unassembled WGS sequence"/>
</dbReference>
<dbReference type="PANTHER" id="PTHR34982">
    <property type="entry name" value="YOP PROTEINS TRANSLOCATION PROTEIN L"/>
    <property type="match status" value="1"/>
</dbReference>
<evidence type="ECO:0000256" key="2">
    <source>
        <dbReference type="ARBA" id="ARBA00004496"/>
    </source>
</evidence>
<dbReference type="RefSeq" id="WP_116301153.1">
    <property type="nucleotide sequence ID" value="NZ_NFZV01000003.1"/>
</dbReference>
<dbReference type="AlphaFoldDB" id="A0A3E0X0U9"/>
<keyword evidence="5" id="KW-0813">Transport</keyword>
<keyword evidence="6" id="KW-0963">Cytoplasm</keyword>
<keyword evidence="10" id="KW-0175">Coiled coil</keyword>
<evidence type="ECO:0000256" key="3">
    <source>
        <dbReference type="ARBA" id="ARBA00006602"/>
    </source>
</evidence>
<dbReference type="PRINTS" id="PR01003">
    <property type="entry name" value="FLGFLIH"/>
</dbReference>
<evidence type="ECO:0000313" key="12">
    <source>
        <dbReference type="EMBL" id="RFA38295.1"/>
    </source>
</evidence>
<keyword evidence="12" id="KW-0966">Cell projection</keyword>
<dbReference type="InterPro" id="IPR051472">
    <property type="entry name" value="T3SS_Stator/FliH"/>
</dbReference>
<dbReference type="GO" id="GO:0003774">
    <property type="term" value="F:cytoskeletal motor activity"/>
    <property type="evidence" value="ECO:0007669"/>
    <property type="project" value="InterPro"/>
</dbReference>
<dbReference type="GO" id="GO:0044781">
    <property type="term" value="P:bacterial-type flagellum organization"/>
    <property type="evidence" value="ECO:0007669"/>
    <property type="project" value="UniProtKB-KW"/>
</dbReference>
<comment type="caution">
    <text evidence="12">The sequence shown here is derived from an EMBL/GenBank/DDBJ whole genome shotgun (WGS) entry which is preliminary data.</text>
</comment>
<dbReference type="GO" id="GO:0071973">
    <property type="term" value="P:bacterial-type flagellum-dependent cell motility"/>
    <property type="evidence" value="ECO:0007669"/>
    <property type="project" value="InterPro"/>
</dbReference>
<evidence type="ECO:0000313" key="13">
    <source>
        <dbReference type="Proteomes" id="UP000256763"/>
    </source>
</evidence>
<dbReference type="GO" id="GO:0005829">
    <property type="term" value="C:cytosol"/>
    <property type="evidence" value="ECO:0007669"/>
    <property type="project" value="TreeGrafter"/>
</dbReference>
<keyword evidence="13" id="KW-1185">Reference proteome</keyword>
<dbReference type="PANTHER" id="PTHR34982:SF1">
    <property type="entry name" value="FLAGELLAR ASSEMBLY PROTEIN FLIH"/>
    <property type="match status" value="1"/>
</dbReference>
<evidence type="ECO:0000256" key="4">
    <source>
        <dbReference type="ARBA" id="ARBA00016507"/>
    </source>
</evidence>
<organism evidence="12 13">
    <name type="scientific">Alkalilimnicola ehrlichii</name>
    <dbReference type="NCBI Taxonomy" id="351052"/>
    <lineage>
        <taxon>Bacteria</taxon>
        <taxon>Pseudomonadati</taxon>
        <taxon>Pseudomonadota</taxon>
        <taxon>Gammaproteobacteria</taxon>
        <taxon>Chromatiales</taxon>
        <taxon>Ectothiorhodospiraceae</taxon>
        <taxon>Alkalilimnicola</taxon>
    </lineage>
</organism>
<dbReference type="GO" id="GO:0009288">
    <property type="term" value="C:bacterial-type flagellum"/>
    <property type="evidence" value="ECO:0007669"/>
    <property type="project" value="InterPro"/>
</dbReference>
<evidence type="ECO:0000256" key="8">
    <source>
        <dbReference type="ARBA" id="ARBA00022927"/>
    </source>
</evidence>
<keyword evidence="12" id="KW-0282">Flagellum</keyword>
<accession>A0A3E0X0U9</accession>
<sequence length="242" mass="26714">MAIKIIKNAGASWRQHRFPPLSQTLRQPSGVGETAQAENDPAALQRAIADGFQEGVEKGFSEGLAQGHEAGHREGLSKGFEEGVQQGRQQGHEQGLAEARENFAQLGQLMNNALAELDAVRRTFSEERRKELLELVQKVAKQVIRMELTLHPNQLLVLAEEALAAMPGKQEEVRILLNPEEYARIKDLAPEAAANWRLVPDDKLGLGECRVVTAHAEADVGCQQRLESCMDTLAEHMTLEDN</sequence>
<protein>
    <recommendedName>
        <fullName evidence="4">Flagellar assembly protein FliH</fullName>
    </recommendedName>
</protein>
<dbReference type="Pfam" id="PF02108">
    <property type="entry name" value="FliH"/>
    <property type="match status" value="1"/>
</dbReference>
<evidence type="ECO:0000256" key="1">
    <source>
        <dbReference type="ARBA" id="ARBA00003041"/>
    </source>
</evidence>
<keyword evidence="7" id="KW-1005">Bacterial flagellum biogenesis</keyword>
<name>A0A3E0X0U9_9GAMM</name>
<dbReference type="NCBIfam" id="NF009925">
    <property type="entry name" value="PRK13386.1"/>
    <property type="match status" value="1"/>
</dbReference>
<comment type="subcellular location">
    <subcellularLocation>
        <location evidence="2">Cytoplasm</location>
    </subcellularLocation>
</comment>